<keyword evidence="3 5" id="KW-0067">ATP-binding</keyword>
<evidence type="ECO:0000313" key="5">
    <source>
        <dbReference type="EMBL" id="NNH04713.1"/>
    </source>
</evidence>
<dbReference type="SUPFAM" id="SSF52540">
    <property type="entry name" value="P-loop containing nucleoside triphosphate hydrolases"/>
    <property type="match status" value="1"/>
</dbReference>
<dbReference type="Pfam" id="PF08352">
    <property type="entry name" value="oligo_HPY"/>
    <property type="match status" value="1"/>
</dbReference>
<name>A0A7Y2M425_9MICO</name>
<dbReference type="NCBIfam" id="TIGR01727">
    <property type="entry name" value="oligo_HPY"/>
    <property type="match status" value="1"/>
</dbReference>
<dbReference type="PANTHER" id="PTHR43776:SF8">
    <property type="entry name" value="ABC TRANSPORTER, ATP-BINDING PROTEIN"/>
    <property type="match status" value="1"/>
</dbReference>
<feature type="domain" description="ABC transporter" evidence="4">
    <location>
        <begin position="2"/>
        <end position="246"/>
    </location>
</feature>
<keyword evidence="2" id="KW-0547">Nucleotide-binding</keyword>
<proteinExistence type="predicted"/>
<keyword evidence="1" id="KW-0813">Transport</keyword>
<dbReference type="InterPro" id="IPR003593">
    <property type="entry name" value="AAA+_ATPase"/>
</dbReference>
<comment type="caution">
    <text evidence="5">The sequence shown here is derived from an EMBL/GenBank/DDBJ whole genome shotgun (WGS) entry which is preliminary data.</text>
</comment>
<dbReference type="InterPro" id="IPR027417">
    <property type="entry name" value="P-loop_NTPase"/>
</dbReference>
<dbReference type="GO" id="GO:0055085">
    <property type="term" value="P:transmembrane transport"/>
    <property type="evidence" value="ECO:0007669"/>
    <property type="project" value="UniProtKB-ARBA"/>
</dbReference>
<dbReference type="Proteomes" id="UP000543598">
    <property type="component" value="Unassembled WGS sequence"/>
</dbReference>
<evidence type="ECO:0000256" key="3">
    <source>
        <dbReference type="ARBA" id="ARBA00022840"/>
    </source>
</evidence>
<dbReference type="InterPro" id="IPR003439">
    <property type="entry name" value="ABC_transporter-like_ATP-bd"/>
</dbReference>
<evidence type="ECO:0000256" key="2">
    <source>
        <dbReference type="ARBA" id="ARBA00022741"/>
    </source>
</evidence>
<dbReference type="PANTHER" id="PTHR43776">
    <property type="entry name" value="TRANSPORT ATP-BINDING PROTEIN"/>
    <property type="match status" value="1"/>
</dbReference>
<keyword evidence="6" id="KW-1185">Reference proteome</keyword>
<dbReference type="PROSITE" id="PS50893">
    <property type="entry name" value="ABC_TRANSPORTER_2"/>
    <property type="match status" value="1"/>
</dbReference>
<dbReference type="CDD" id="cd03257">
    <property type="entry name" value="ABC_NikE_OppD_transporters"/>
    <property type="match status" value="1"/>
</dbReference>
<gene>
    <name evidence="5" type="ORF">HLA99_12745</name>
</gene>
<dbReference type="SMART" id="SM00382">
    <property type="entry name" value="AAA"/>
    <property type="match status" value="1"/>
</dbReference>
<reference evidence="5 6" key="1">
    <citation type="submission" date="2020-05" db="EMBL/GenBank/DDBJ databases">
        <title>MicrobeNet Type strains.</title>
        <authorList>
            <person name="Nicholson A.C."/>
        </authorList>
    </citation>
    <scope>NUCLEOTIDE SEQUENCE [LARGE SCALE GENOMIC DNA]</scope>
    <source>
        <strain evidence="5 6">JCM 14282</strain>
    </source>
</reference>
<dbReference type="Gene3D" id="3.40.50.300">
    <property type="entry name" value="P-loop containing nucleotide triphosphate hydrolases"/>
    <property type="match status" value="1"/>
</dbReference>
<evidence type="ECO:0000259" key="4">
    <source>
        <dbReference type="PROSITE" id="PS50893"/>
    </source>
</evidence>
<dbReference type="GO" id="GO:0015833">
    <property type="term" value="P:peptide transport"/>
    <property type="evidence" value="ECO:0007669"/>
    <property type="project" value="InterPro"/>
</dbReference>
<dbReference type="PROSITE" id="PS00211">
    <property type="entry name" value="ABC_TRANSPORTER_1"/>
    <property type="match status" value="1"/>
</dbReference>
<dbReference type="AlphaFoldDB" id="A0A7Y2M425"/>
<dbReference type="InterPro" id="IPR013563">
    <property type="entry name" value="Oligopep_ABC_C"/>
</dbReference>
<accession>A0A7Y2M425</accession>
<dbReference type="RefSeq" id="WP_167035973.1">
    <property type="nucleotide sequence ID" value="NZ_BAAANA010000001.1"/>
</dbReference>
<dbReference type="InterPro" id="IPR017871">
    <property type="entry name" value="ABC_transporter-like_CS"/>
</dbReference>
<evidence type="ECO:0000313" key="6">
    <source>
        <dbReference type="Proteomes" id="UP000543598"/>
    </source>
</evidence>
<dbReference type="GO" id="GO:0005524">
    <property type="term" value="F:ATP binding"/>
    <property type="evidence" value="ECO:0007669"/>
    <property type="project" value="UniProtKB-KW"/>
</dbReference>
<dbReference type="Pfam" id="PF00005">
    <property type="entry name" value="ABC_tran"/>
    <property type="match status" value="1"/>
</dbReference>
<sequence length="319" mass="34937">MLVVDNVRKVYSSRSHDVVAVVGADLRIEQGECVALVGESGSGKSTLAKLIVGLTAPTSGRVEVQGQDVRELSASARGRRHLSSRVQMVFQNPYSSIDPTMTIEEIVREPLTIQGWTRRKSSQRVKEVLDLVDLGTRFASRRPRELSGGQRQRVGIARALSVSPSLLVLDEPVASLDVSIQGQILQLLQTIRRETQVGILIIAHDLGVVRAVSDRTIVMYLGQTVERAPTSDLFDRPLHPYTASLLASATSEGRRTMPDDVREGLGREALPHAERQHGCVFRNRCAYAVPECADAVRHVEVGDGHDAWCNVPLEVEGGR</sequence>
<protein>
    <submittedName>
        <fullName evidence="5">ATP-binding cassette domain-containing protein</fullName>
    </submittedName>
</protein>
<dbReference type="GO" id="GO:0016887">
    <property type="term" value="F:ATP hydrolysis activity"/>
    <property type="evidence" value="ECO:0007669"/>
    <property type="project" value="InterPro"/>
</dbReference>
<organism evidence="5 6">
    <name type="scientific">Microbacterium ulmi</name>
    <dbReference type="NCBI Taxonomy" id="179095"/>
    <lineage>
        <taxon>Bacteria</taxon>
        <taxon>Bacillati</taxon>
        <taxon>Actinomycetota</taxon>
        <taxon>Actinomycetes</taxon>
        <taxon>Micrococcales</taxon>
        <taxon>Microbacteriaceae</taxon>
        <taxon>Microbacterium</taxon>
    </lineage>
</organism>
<dbReference type="InterPro" id="IPR050319">
    <property type="entry name" value="ABC_transp_ATP-bind"/>
</dbReference>
<dbReference type="EMBL" id="JABEMB010000021">
    <property type="protein sequence ID" value="NNH04713.1"/>
    <property type="molecule type" value="Genomic_DNA"/>
</dbReference>
<evidence type="ECO:0000256" key="1">
    <source>
        <dbReference type="ARBA" id="ARBA00022448"/>
    </source>
</evidence>